<evidence type="ECO:0000313" key="1">
    <source>
        <dbReference type="EMBL" id="CAL8141027.1"/>
    </source>
</evidence>
<protein>
    <submittedName>
        <fullName evidence="1">Uncharacterized protein</fullName>
    </submittedName>
</protein>
<reference evidence="1 2" key="1">
    <citation type="submission" date="2024-08" db="EMBL/GenBank/DDBJ databases">
        <authorList>
            <person name="Cucini C."/>
            <person name="Frati F."/>
        </authorList>
    </citation>
    <scope>NUCLEOTIDE SEQUENCE [LARGE SCALE GENOMIC DNA]</scope>
</reference>
<keyword evidence="2" id="KW-1185">Reference proteome</keyword>
<proteinExistence type="predicted"/>
<evidence type="ECO:0000313" key="2">
    <source>
        <dbReference type="Proteomes" id="UP001642540"/>
    </source>
</evidence>
<organism evidence="1 2">
    <name type="scientific">Orchesella dallaii</name>
    <dbReference type="NCBI Taxonomy" id="48710"/>
    <lineage>
        <taxon>Eukaryota</taxon>
        <taxon>Metazoa</taxon>
        <taxon>Ecdysozoa</taxon>
        <taxon>Arthropoda</taxon>
        <taxon>Hexapoda</taxon>
        <taxon>Collembola</taxon>
        <taxon>Entomobryomorpha</taxon>
        <taxon>Entomobryoidea</taxon>
        <taxon>Orchesellidae</taxon>
        <taxon>Orchesellinae</taxon>
        <taxon>Orchesella</taxon>
    </lineage>
</organism>
<accession>A0ABP1S110</accession>
<sequence>MGFGEYPKSLRYADRGMRLGAIPQNSTSFLSESYVAVTTAAKEVRRLILRSRKPMLILVGQAMVRSEGCHVQVVAIQQTERGMRAVVKDSLPREGAVAKSLTYKLLQQLYVEKVDLVHELVEEEDVTYTECLKEAYKIVGDVLDGRAFWNSNIAVLLITKCKEQCVMNSSADIGRSGRPNFENIPDRLINQKKIIPAAIYLLNVENKDAWICFYDPETNPDELLKDEVVIIQDYGYNYRRTRNPNGRETEFRNLVDIDGRVAGMKFQGVVDKIYRIPADEHYMILRLWFQIGQEKLAVITNIRSNGQIDVAIYNDAWLTLREILRKLFSERHKLYPTCGFNMAVIFKEMIKGFDYANVLLIDVGKTMSIPLDFMMVPFGGCTNEHVPQMLELISPRAVTLELKGFNPEHGNADCMLLNMKTLLEQSIIMALIRTYGKQLETFYCDGEFFDCPKISSEMLQDLLPSVKNLHATNVTEIGLVKLSLARKWRLKFLQLSTNGISWDFRDFFDVINTFSNSLVDLQLLVPLKNDWENSYPQLSPLLALKKLHVEIMSLRRCWFWSSLLPACVDLEELSFETIKGLSPNAITQKWLKRISGLDFFLQKCSSSSS</sequence>
<dbReference type="EMBL" id="CAXLJM020000144">
    <property type="protein sequence ID" value="CAL8141027.1"/>
    <property type="molecule type" value="Genomic_DNA"/>
</dbReference>
<name>A0ABP1S110_9HEXA</name>
<comment type="caution">
    <text evidence="1">The sequence shown here is derived from an EMBL/GenBank/DDBJ whole genome shotgun (WGS) entry which is preliminary data.</text>
</comment>
<gene>
    <name evidence="1" type="ORF">ODALV1_LOCUS28537</name>
</gene>
<dbReference type="Proteomes" id="UP001642540">
    <property type="component" value="Unassembled WGS sequence"/>
</dbReference>